<reference evidence="2 3" key="1">
    <citation type="submission" date="2020-02" db="EMBL/GenBank/DDBJ databases">
        <title>Acidophilic actinobacteria isolated from forest soil.</title>
        <authorList>
            <person name="Golinska P."/>
        </authorList>
    </citation>
    <scope>NUCLEOTIDE SEQUENCE [LARGE SCALE GENOMIC DNA]</scope>
    <source>
        <strain evidence="2 3">NL8</strain>
    </source>
</reference>
<name>A0ABS5KMZ0_9ACTN</name>
<dbReference type="EMBL" id="JAAFYZ010000028">
    <property type="protein sequence ID" value="MBS2547428.1"/>
    <property type="molecule type" value="Genomic_DNA"/>
</dbReference>
<evidence type="ECO:0008006" key="4">
    <source>
        <dbReference type="Google" id="ProtNLM"/>
    </source>
</evidence>
<dbReference type="Proteomes" id="UP000730482">
    <property type="component" value="Unassembled WGS sequence"/>
</dbReference>
<evidence type="ECO:0000256" key="1">
    <source>
        <dbReference type="SAM" id="MobiDB-lite"/>
    </source>
</evidence>
<organism evidence="2 3">
    <name type="scientific">Catenulispora pinistramenti</name>
    <dbReference type="NCBI Taxonomy" id="2705254"/>
    <lineage>
        <taxon>Bacteria</taxon>
        <taxon>Bacillati</taxon>
        <taxon>Actinomycetota</taxon>
        <taxon>Actinomycetes</taxon>
        <taxon>Catenulisporales</taxon>
        <taxon>Catenulisporaceae</taxon>
        <taxon>Catenulispora</taxon>
    </lineage>
</organism>
<comment type="caution">
    <text evidence="2">The sequence shown here is derived from an EMBL/GenBank/DDBJ whole genome shotgun (WGS) entry which is preliminary data.</text>
</comment>
<dbReference type="RefSeq" id="WP_212009016.1">
    <property type="nucleotide sequence ID" value="NZ_JAAFYZ010000028.1"/>
</dbReference>
<evidence type="ECO:0000313" key="2">
    <source>
        <dbReference type="EMBL" id="MBS2547428.1"/>
    </source>
</evidence>
<gene>
    <name evidence="2" type="ORF">KGQ19_11150</name>
</gene>
<evidence type="ECO:0000313" key="3">
    <source>
        <dbReference type="Proteomes" id="UP000730482"/>
    </source>
</evidence>
<sequence length="271" mass="28791">MAHPTATPLTDPPTAPISAVRIARIGGTAAEVAAAAISAHTLYHLGGQLNLGPFTAWLLPAALDAYAFTALAVGYSLPANHPGQKPVLRNARLAFAMTLGCNALDHVLQKVGHLIDPTARDLLLAAVATLPPLVVERLLNLQSLLADHRSARADQLPTDPRNLLDQPGTVDAGTSPDQATPPHKRPDWTNLGYAVFAELADRLGHRPSGREFQAALALRAEELIAADQLPNSVRTPSLSSAKRIRAAIESQIVNQVSRVPDSADHQLDRKV</sequence>
<accession>A0ABS5KMZ0</accession>
<feature type="region of interest" description="Disordered" evidence="1">
    <location>
        <begin position="155"/>
        <end position="187"/>
    </location>
</feature>
<proteinExistence type="predicted"/>
<keyword evidence="3" id="KW-1185">Reference proteome</keyword>
<protein>
    <recommendedName>
        <fullName evidence="4">DUF2637 domain-containing protein</fullName>
    </recommendedName>
</protein>